<reference evidence="3" key="2">
    <citation type="submission" date="2023-05" db="EMBL/GenBank/DDBJ databases">
        <authorList>
            <consortium name="Lawrence Berkeley National Laboratory"/>
            <person name="Steindorff A."/>
            <person name="Hensen N."/>
            <person name="Bonometti L."/>
            <person name="Westerberg I."/>
            <person name="Brannstrom I.O."/>
            <person name="Guillou S."/>
            <person name="Cros-Aarteil S."/>
            <person name="Calhoun S."/>
            <person name="Haridas S."/>
            <person name="Kuo A."/>
            <person name="Mondo S."/>
            <person name="Pangilinan J."/>
            <person name="Riley R."/>
            <person name="Labutti K."/>
            <person name="Andreopoulos B."/>
            <person name="Lipzen A."/>
            <person name="Chen C."/>
            <person name="Yanf M."/>
            <person name="Daum C."/>
            <person name="Ng V."/>
            <person name="Clum A."/>
            <person name="Ohm R."/>
            <person name="Martin F."/>
            <person name="Silar P."/>
            <person name="Natvig D."/>
            <person name="Lalanne C."/>
            <person name="Gautier V."/>
            <person name="Ament-Velasquez S.L."/>
            <person name="Kruys A."/>
            <person name="Hutchinson M.I."/>
            <person name="Powell A.J."/>
            <person name="Barry K."/>
            <person name="Miller A.N."/>
            <person name="Grigoriev I.V."/>
            <person name="Debuchy R."/>
            <person name="Gladieux P."/>
            <person name="Thoren M.H."/>
            <person name="Johannesson H."/>
        </authorList>
    </citation>
    <scope>NUCLEOTIDE SEQUENCE</scope>
    <source>
        <strain evidence="3">PSN243</strain>
    </source>
</reference>
<evidence type="ECO:0000256" key="1">
    <source>
        <dbReference type="ARBA" id="ARBA00038158"/>
    </source>
</evidence>
<comment type="similarity">
    <text evidence="1">Belongs to the methyltransferase superfamily. LaeA methyltransferase family.</text>
</comment>
<name>A0AAV9GBA4_9PEZI</name>
<organism evidence="3 4">
    <name type="scientific">Podospora aff. communis PSN243</name>
    <dbReference type="NCBI Taxonomy" id="3040156"/>
    <lineage>
        <taxon>Eukaryota</taxon>
        <taxon>Fungi</taxon>
        <taxon>Dikarya</taxon>
        <taxon>Ascomycota</taxon>
        <taxon>Pezizomycotina</taxon>
        <taxon>Sordariomycetes</taxon>
        <taxon>Sordariomycetidae</taxon>
        <taxon>Sordariales</taxon>
        <taxon>Podosporaceae</taxon>
        <taxon>Podospora</taxon>
    </lineage>
</organism>
<evidence type="ECO:0000313" key="3">
    <source>
        <dbReference type="EMBL" id="KAK4444381.1"/>
    </source>
</evidence>
<dbReference type="GO" id="GO:0008168">
    <property type="term" value="F:methyltransferase activity"/>
    <property type="evidence" value="ECO:0007669"/>
    <property type="project" value="UniProtKB-KW"/>
</dbReference>
<dbReference type="Pfam" id="PF13489">
    <property type="entry name" value="Methyltransf_23"/>
    <property type="match status" value="1"/>
</dbReference>
<dbReference type="EMBL" id="MU865978">
    <property type="protein sequence ID" value="KAK4444381.1"/>
    <property type="molecule type" value="Genomic_DNA"/>
</dbReference>
<evidence type="ECO:0000313" key="4">
    <source>
        <dbReference type="Proteomes" id="UP001321760"/>
    </source>
</evidence>
<dbReference type="PANTHER" id="PTHR43591">
    <property type="entry name" value="METHYLTRANSFERASE"/>
    <property type="match status" value="1"/>
</dbReference>
<dbReference type="Gene3D" id="3.40.50.150">
    <property type="entry name" value="Vaccinia Virus protein VP39"/>
    <property type="match status" value="1"/>
</dbReference>
<feature type="region of interest" description="Disordered" evidence="2">
    <location>
        <begin position="1"/>
        <end position="33"/>
    </location>
</feature>
<dbReference type="PANTHER" id="PTHR43591:SF31">
    <property type="entry name" value="LAEA-LIKE, PUTATIVE (AFU_ORTHOLOGUE AFUA_8G01930)-RELATED"/>
    <property type="match status" value="1"/>
</dbReference>
<reference evidence="3" key="1">
    <citation type="journal article" date="2023" name="Mol. Phylogenet. Evol.">
        <title>Genome-scale phylogeny and comparative genomics of the fungal order Sordariales.</title>
        <authorList>
            <person name="Hensen N."/>
            <person name="Bonometti L."/>
            <person name="Westerberg I."/>
            <person name="Brannstrom I.O."/>
            <person name="Guillou S."/>
            <person name="Cros-Aarteil S."/>
            <person name="Calhoun S."/>
            <person name="Haridas S."/>
            <person name="Kuo A."/>
            <person name="Mondo S."/>
            <person name="Pangilinan J."/>
            <person name="Riley R."/>
            <person name="LaButti K."/>
            <person name="Andreopoulos B."/>
            <person name="Lipzen A."/>
            <person name="Chen C."/>
            <person name="Yan M."/>
            <person name="Daum C."/>
            <person name="Ng V."/>
            <person name="Clum A."/>
            <person name="Steindorff A."/>
            <person name="Ohm R.A."/>
            <person name="Martin F."/>
            <person name="Silar P."/>
            <person name="Natvig D.O."/>
            <person name="Lalanne C."/>
            <person name="Gautier V."/>
            <person name="Ament-Velasquez S.L."/>
            <person name="Kruys A."/>
            <person name="Hutchinson M.I."/>
            <person name="Powell A.J."/>
            <person name="Barry K."/>
            <person name="Miller A.N."/>
            <person name="Grigoriev I.V."/>
            <person name="Debuchy R."/>
            <person name="Gladieux P."/>
            <person name="Hiltunen Thoren M."/>
            <person name="Johannesson H."/>
        </authorList>
    </citation>
    <scope>NUCLEOTIDE SEQUENCE</scope>
    <source>
        <strain evidence="3">PSN243</strain>
    </source>
</reference>
<evidence type="ECO:0000256" key="2">
    <source>
        <dbReference type="SAM" id="MobiDB-lite"/>
    </source>
</evidence>
<dbReference type="InterPro" id="IPR029063">
    <property type="entry name" value="SAM-dependent_MTases_sf"/>
</dbReference>
<accession>A0AAV9GBA4</accession>
<dbReference type="Proteomes" id="UP001321760">
    <property type="component" value="Unassembled WGS sequence"/>
</dbReference>
<dbReference type="GO" id="GO:0032259">
    <property type="term" value="P:methylation"/>
    <property type="evidence" value="ECO:0007669"/>
    <property type="project" value="UniProtKB-KW"/>
</dbReference>
<proteinExistence type="inferred from homology"/>
<protein>
    <submittedName>
        <fullName evidence="3">S-adenosyl-L-methionine-dependent methyltransferase</fullName>
    </submittedName>
</protein>
<keyword evidence="3" id="KW-0808">Transferase</keyword>
<dbReference type="CDD" id="cd02440">
    <property type="entry name" value="AdoMet_MTases"/>
    <property type="match status" value="1"/>
</dbReference>
<sequence>MAAGQIPSQDGEAWLSSLDAEDSPRTNWSDGDSALGSDMASDWASISESILQYRHENGRRYHAYKDGKYVLPNDDLEQDRLDLQHHVFLLTFDNQLYLCPAGRGEGHTLHNVLDIGTGTGIWANDLADEFPNAAIVGVDLSPIQSPFVPPNVRFEVMDVEEPWNFGGVQFDFIYSRMMTAALADWPGFFQQAYDHLAPGGWLELCDIVALKCDDGTMKEDSAMKRWVDMLLEGARSMGRPFDGAYKYQEQLKAQGFVNVQERVFRWPQNQWPRNRKSKEIGMFTLENVGSGVEAISTAVYTRALGWSKERLDALIGEVRAEMRDTRIHAYWPIYVTYGQKPSG</sequence>
<keyword evidence="4" id="KW-1185">Reference proteome</keyword>
<comment type="caution">
    <text evidence="3">The sequence shown here is derived from an EMBL/GenBank/DDBJ whole genome shotgun (WGS) entry which is preliminary data.</text>
</comment>
<keyword evidence="3" id="KW-0489">Methyltransferase</keyword>
<dbReference type="SUPFAM" id="SSF53335">
    <property type="entry name" value="S-adenosyl-L-methionine-dependent methyltransferases"/>
    <property type="match status" value="1"/>
</dbReference>
<dbReference type="AlphaFoldDB" id="A0AAV9GBA4"/>
<gene>
    <name evidence="3" type="ORF">QBC34DRAFT_185398</name>
</gene>